<dbReference type="SUPFAM" id="SSF159042">
    <property type="entry name" value="Plus3-like"/>
    <property type="match status" value="1"/>
</dbReference>
<dbReference type="InterPro" id="IPR001878">
    <property type="entry name" value="Znf_CCHC"/>
</dbReference>
<dbReference type="Proteomes" id="UP000554482">
    <property type="component" value="Unassembled WGS sequence"/>
</dbReference>
<evidence type="ECO:0000313" key="4">
    <source>
        <dbReference type="Proteomes" id="UP000554482"/>
    </source>
</evidence>
<feature type="region of interest" description="Disordered" evidence="1">
    <location>
        <begin position="29"/>
        <end position="61"/>
    </location>
</feature>
<dbReference type="AlphaFoldDB" id="A0A7J6VCE5"/>
<gene>
    <name evidence="3" type="ORF">FRX31_028125</name>
</gene>
<accession>A0A7J6VCE5</accession>
<dbReference type="InterPro" id="IPR004343">
    <property type="entry name" value="Plus-3_dom"/>
</dbReference>
<sequence length="1082" mass="119293">MDTTTLDKSGNGSPVGQIIPYNSNIDCKEGPTTEPGLALNSPIEGIQPGQNNDSGAGANAASREEMVFVTTDPLSELVWSPHKGLSLKCADCNLADKKAFLWSMVVSPPKSITIGENKNLEPLAGENLNSSQMVSHSNCQVSEQVSVVRSTRSVMPLRQTKVHEHNLGEDMTDLTKKAEQPLLKINHEHSNKKGNKMCDPTEIQLNEISRTRRTMVSSSSEKASSQGNENEGDTGSSSMKLNEGKLNSVGANPEPETSEKVTSSDPYERSTAAGSGNSYTAGMVCDLAYKASTSKQCKLPDSAIQVLTSAYNRCEGLDSVIQKEHMEKITAASLKVLLEKEDSTSENDFEPQKAESAFVEMGIISYPADEVKQGECQNEVIPEGDVVLEASPKNIRFPSYQKKDKEKIPTNAEVNAGILENDDDSHESVESCNNSRGLVLAEKRPWSFDQHLMIGNKKIKQTDESPHCMSVQKHGSSFMNWISNMVKGSSKSDLKETTSLDLVIRHSNHEYGNEDQQIMLQKRNKPSGCTSTGFGNVFKALYCSDMNPTTGISNIDHQAGKGSKELELDNMKCEDSSIHSTCGMEHDKLCKEVVCPTANPAICDDEGGPSSLPRIPSSNIVVVQENLEVGAAENNNLLSMPSDPGKGGQISPSSSFQKGLDSPFNEKEIHKVRVSAPLKSSNSMMNRSSLGSLWITRFCPKVSGTIDSSQCDQNAHKSSKAMASIFARRLDALKHIIPSEMNSNATITCIFCGIIGHKLQECSEITEFELHALLKKVDLYDGAEQSSCLCIRCFQLNHWAIACPNISSRKRSHSDGSSFLLNFRKFRKTLDTPRSIEITDNEKDSPKNMVFASTVSGGKKRRVDNELRARTDVNKNVNGVTIFSKSYSDSKLIKKNLLVNRCCEGNSLKNTSREITFTGKQTKTSSSTENVSKEYQFKAFYNFVDRQIPAIPRGTFESIKKLRLSRTDIFKWRRSPVSLVPLEGFFIRLRLRKWDKELGSTGYYVARINGGLREKSSGNSKVPLSVRIVGFKCLAEIRFVSNHDFLEDELLAWWCATLKSGGNLPSEKDLEVKLKQRKCSGF</sequence>
<feature type="domain" description="Plus3" evidence="2">
    <location>
        <begin position="953"/>
        <end position="1082"/>
    </location>
</feature>
<dbReference type="PANTHER" id="PTHR38940">
    <property type="entry name" value="PLUS3 DOMAIN-CONTAINING PROTEIN"/>
    <property type="match status" value="1"/>
</dbReference>
<evidence type="ECO:0000313" key="3">
    <source>
        <dbReference type="EMBL" id="KAF5182288.1"/>
    </source>
</evidence>
<dbReference type="PANTHER" id="PTHR38940:SF4">
    <property type="entry name" value="OS01G0775100 PROTEIN"/>
    <property type="match status" value="1"/>
</dbReference>
<dbReference type="InterPro" id="IPR036128">
    <property type="entry name" value="Plus3-like_sf"/>
</dbReference>
<dbReference type="OrthoDB" id="166375at2759"/>
<evidence type="ECO:0000256" key="1">
    <source>
        <dbReference type="SAM" id="MobiDB-lite"/>
    </source>
</evidence>
<keyword evidence="4" id="KW-1185">Reference proteome</keyword>
<dbReference type="SMART" id="SM00343">
    <property type="entry name" value="ZnF_C2HC"/>
    <property type="match status" value="2"/>
</dbReference>
<dbReference type="GO" id="GO:0003677">
    <property type="term" value="F:DNA binding"/>
    <property type="evidence" value="ECO:0007669"/>
    <property type="project" value="InterPro"/>
</dbReference>
<dbReference type="PROSITE" id="PS51360">
    <property type="entry name" value="PLUS3"/>
    <property type="match status" value="1"/>
</dbReference>
<dbReference type="SMART" id="SM00719">
    <property type="entry name" value="Plus3"/>
    <property type="match status" value="1"/>
</dbReference>
<reference evidence="3 4" key="1">
    <citation type="submission" date="2020-06" db="EMBL/GenBank/DDBJ databases">
        <title>Transcriptomic and genomic resources for Thalictrum thalictroides and T. hernandezii: Facilitating candidate gene discovery in an emerging model plant lineage.</title>
        <authorList>
            <person name="Arias T."/>
            <person name="Riano-Pachon D.M."/>
            <person name="Di Stilio V.S."/>
        </authorList>
    </citation>
    <scope>NUCLEOTIDE SEQUENCE [LARGE SCALE GENOMIC DNA]</scope>
    <source>
        <strain evidence="4">cv. WT478/WT964</strain>
        <tissue evidence="3">Leaves</tissue>
    </source>
</reference>
<dbReference type="Pfam" id="PF03126">
    <property type="entry name" value="Plus-3"/>
    <property type="match status" value="1"/>
</dbReference>
<evidence type="ECO:0000259" key="2">
    <source>
        <dbReference type="PROSITE" id="PS51360"/>
    </source>
</evidence>
<feature type="compositionally biased region" description="Polar residues" evidence="1">
    <location>
        <begin position="221"/>
        <end position="240"/>
    </location>
</feature>
<proteinExistence type="predicted"/>
<dbReference type="Gene3D" id="3.90.70.200">
    <property type="entry name" value="Plus-3 domain"/>
    <property type="match status" value="1"/>
</dbReference>
<comment type="caution">
    <text evidence="3">The sequence shown here is derived from an EMBL/GenBank/DDBJ whole genome shotgun (WGS) entry which is preliminary data.</text>
</comment>
<dbReference type="GO" id="GO:0008270">
    <property type="term" value="F:zinc ion binding"/>
    <property type="evidence" value="ECO:0007669"/>
    <property type="project" value="InterPro"/>
</dbReference>
<dbReference type="EMBL" id="JABWDY010034939">
    <property type="protein sequence ID" value="KAF5182288.1"/>
    <property type="molecule type" value="Genomic_DNA"/>
</dbReference>
<protein>
    <submittedName>
        <fullName evidence="3">Zinc knuckle family protein, putative isoform</fullName>
    </submittedName>
</protein>
<feature type="region of interest" description="Disordered" evidence="1">
    <location>
        <begin position="206"/>
        <end position="275"/>
    </location>
</feature>
<feature type="region of interest" description="Disordered" evidence="1">
    <location>
        <begin position="635"/>
        <end position="661"/>
    </location>
</feature>
<feature type="compositionally biased region" description="Low complexity" evidence="1">
    <location>
        <begin position="51"/>
        <end position="61"/>
    </location>
</feature>
<organism evidence="3 4">
    <name type="scientific">Thalictrum thalictroides</name>
    <name type="common">Rue-anemone</name>
    <name type="synonym">Anemone thalictroides</name>
    <dbReference type="NCBI Taxonomy" id="46969"/>
    <lineage>
        <taxon>Eukaryota</taxon>
        <taxon>Viridiplantae</taxon>
        <taxon>Streptophyta</taxon>
        <taxon>Embryophyta</taxon>
        <taxon>Tracheophyta</taxon>
        <taxon>Spermatophyta</taxon>
        <taxon>Magnoliopsida</taxon>
        <taxon>Ranunculales</taxon>
        <taxon>Ranunculaceae</taxon>
        <taxon>Thalictroideae</taxon>
        <taxon>Thalictrum</taxon>
    </lineage>
</organism>
<name>A0A7J6VCE5_THATH</name>